<gene>
    <name evidence="1" type="ORF">GCM10017584_13310</name>
</gene>
<accession>A0A9W6H8P6</accession>
<evidence type="ECO:0000313" key="2">
    <source>
        <dbReference type="Proteomes" id="UP001142372"/>
    </source>
</evidence>
<organism evidence="1 2">
    <name type="scientific">Leifsonia poae</name>
    <dbReference type="NCBI Taxonomy" id="110933"/>
    <lineage>
        <taxon>Bacteria</taxon>
        <taxon>Bacillati</taxon>
        <taxon>Actinomycetota</taxon>
        <taxon>Actinomycetes</taxon>
        <taxon>Micrococcales</taxon>
        <taxon>Microbacteriaceae</taxon>
        <taxon>Leifsonia</taxon>
    </lineage>
</organism>
<reference evidence="1" key="2">
    <citation type="submission" date="2023-01" db="EMBL/GenBank/DDBJ databases">
        <authorList>
            <person name="Sun Q."/>
            <person name="Evtushenko L."/>
        </authorList>
    </citation>
    <scope>NUCLEOTIDE SEQUENCE</scope>
    <source>
        <strain evidence="1">VKM Ac-1401</strain>
    </source>
</reference>
<keyword evidence="2" id="KW-1185">Reference proteome</keyword>
<comment type="caution">
    <text evidence="1">The sequence shown here is derived from an EMBL/GenBank/DDBJ whole genome shotgun (WGS) entry which is preliminary data.</text>
</comment>
<dbReference type="EMBL" id="BSEN01000005">
    <property type="protein sequence ID" value="GLJ75757.1"/>
    <property type="molecule type" value="Genomic_DNA"/>
</dbReference>
<protein>
    <submittedName>
        <fullName evidence="1">Uncharacterized protein</fullName>
    </submittedName>
</protein>
<dbReference type="AlphaFoldDB" id="A0A9W6H8P6"/>
<name>A0A9W6H8P6_9MICO</name>
<sequence length="219" mass="23777">MSAMFDWVLAADLGTAVGTTALAAATFASTRSANRSARLAERALLEGLRPILLPSNWSDPPQKVRFMEGKWMIARGGRAALEITDDTVYLVMSVRNAGAGVAILHGWHLPPDPRAPLADVEQFHRLTRDIYVPTNDPGFCQVAIRDPQSDDFQAARAGAMGDGFAVDVLYGDAEGSQRVVSRFYLTHGPPGHETDADAADSWLLLVSRHWNLDLPSPRA</sequence>
<proteinExistence type="predicted"/>
<dbReference type="Proteomes" id="UP001142372">
    <property type="component" value="Unassembled WGS sequence"/>
</dbReference>
<evidence type="ECO:0000313" key="1">
    <source>
        <dbReference type="EMBL" id="GLJ75757.1"/>
    </source>
</evidence>
<reference evidence="1" key="1">
    <citation type="journal article" date="2014" name="Int. J. Syst. Evol. Microbiol.">
        <title>Complete genome sequence of Corynebacterium casei LMG S-19264T (=DSM 44701T), isolated from a smear-ripened cheese.</title>
        <authorList>
            <consortium name="US DOE Joint Genome Institute (JGI-PGF)"/>
            <person name="Walter F."/>
            <person name="Albersmeier A."/>
            <person name="Kalinowski J."/>
            <person name="Ruckert C."/>
        </authorList>
    </citation>
    <scope>NUCLEOTIDE SEQUENCE</scope>
    <source>
        <strain evidence="1">VKM Ac-1401</strain>
    </source>
</reference>